<evidence type="ECO:0000313" key="2">
    <source>
        <dbReference type="EMBL" id="CAH2057377.1"/>
    </source>
</evidence>
<protein>
    <submittedName>
        <fullName evidence="2">Uncharacterized protein</fullName>
    </submittedName>
</protein>
<sequence length="102" mass="11394">MSICGSSNDEHDIITLHYTEEGLLTVGENRESPAATFGDDIAMKCLATEFQRAIYVVKRKSYSLSLGLYLFCFALFVFCLGECPSVWKSYLFGLLGVYINNS</sequence>
<dbReference type="Proteomes" id="UP000836841">
    <property type="component" value="Unassembled WGS sequence"/>
</dbReference>
<keyword evidence="3" id="KW-1185">Reference proteome</keyword>
<keyword evidence="1" id="KW-1133">Transmembrane helix</keyword>
<feature type="transmembrane region" description="Helical" evidence="1">
    <location>
        <begin position="66"/>
        <end position="87"/>
    </location>
</feature>
<comment type="caution">
    <text evidence="2">The sequence shown here is derived from an EMBL/GenBank/DDBJ whole genome shotgun (WGS) entry which is preliminary data.</text>
</comment>
<dbReference type="PANTHER" id="PTHR36068:SF1">
    <property type="entry name" value="OS01G0102500 PROTEIN"/>
    <property type="match status" value="1"/>
</dbReference>
<organism evidence="2 3">
    <name type="scientific">Thlaspi arvense</name>
    <name type="common">Field penny-cress</name>
    <dbReference type="NCBI Taxonomy" id="13288"/>
    <lineage>
        <taxon>Eukaryota</taxon>
        <taxon>Viridiplantae</taxon>
        <taxon>Streptophyta</taxon>
        <taxon>Embryophyta</taxon>
        <taxon>Tracheophyta</taxon>
        <taxon>Spermatophyta</taxon>
        <taxon>Magnoliopsida</taxon>
        <taxon>eudicotyledons</taxon>
        <taxon>Gunneridae</taxon>
        <taxon>Pentapetalae</taxon>
        <taxon>rosids</taxon>
        <taxon>malvids</taxon>
        <taxon>Brassicales</taxon>
        <taxon>Brassicaceae</taxon>
        <taxon>Thlaspideae</taxon>
        <taxon>Thlaspi</taxon>
    </lineage>
</organism>
<keyword evidence="1" id="KW-0472">Membrane</keyword>
<name>A0AAU9S864_THLAR</name>
<reference evidence="2 3" key="1">
    <citation type="submission" date="2022-03" db="EMBL/GenBank/DDBJ databases">
        <authorList>
            <person name="Nunn A."/>
            <person name="Chopra R."/>
            <person name="Nunn A."/>
            <person name="Contreras Garrido A."/>
        </authorList>
    </citation>
    <scope>NUCLEOTIDE SEQUENCE [LARGE SCALE GENOMIC DNA]</scope>
</reference>
<gene>
    <name evidence="2" type="ORF">TAV2_LOCUS12149</name>
</gene>
<dbReference type="EMBL" id="CAJVSB020000665">
    <property type="protein sequence ID" value="CAH2057377.1"/>
    <property type="molecule type" value="Genomic_DNA"/>
</dbReference>
<keyword evidence="1" id="KW-0812">Transmembrane</keyword>
<evidence type="ECO:0000256" key="1">
    <source>
        <dbReference type="SAM" id="Phobius"/>
    </source>
</evidence>
<accession>A0AAU9S864</accession>
<proteinExistence type="predicted"/>
<dbReference type="PANTHER" id="PTHR36068">
    <property type="entry name" value="OS01G0102500 PROTEIN"/>
    <property type="match status" value="1"/>
</dbReference>
<dbReference type="AlphaFoldDB" id="A0AAU9S864"/>
<evidence type="ECO:0000313" key="3">
    <source>
        <dbReference type="Proteomes" id="UP000836841"/>
    </source>
</evidence>